<gene>
    <name evidence="1" type="ORF">NYPRO_LOCUS23422</name>
</gene>
<organism evidence="1 2">
    <name type="scientific">Nyctereutes procyonoides</name>
    <name type="common">Raccoon dog</name>
    <name type="synonym">Canis procyonoides</name>
    <dbReference type="NCBI Taxonomy" id="34880"/>
    <lineage>
        <taxon>Eukaryota</taxon>
        <taxon>Metazoa</taxon>
        <taxon>Chordata</taxon>
        <taxon>Craniata</taxon>
        <taxon>Vertebrata</taxon>
        <taxon>Euteleostomi</taxon>
        <taxon>Mammalia</taxon>
        <taxon>Eutheria</taxon>
        <taxon>Laurasiatheria</taxon>
        <taxon>Carnivora</taxon>
        <taxon>Caniformia</taxon>
        <taxon>Canidae</taxon>
        <taxon>Nyctereutes</taxon>
    </lineage>
</organism>
<sequence>MVSNDLENSLKNKVHIRKTLTNLKSRRNGWHVSAITLRWLPLLANWQIVLDPEDGNKPLNLSGRGIPGWRSGLAAFYFLPSDLIANKGTWIIAKREGPPATSLRTRGWGGGGPPLPRCRARGQGVSANIQIQPQDGGRVKMHRFSFVLRTRPRIMCNCSFSGAPRADLNVVDADTFTI</sequence>
<protein>
    <submittedName>
        <fullName evidence="1">(raccoon dog) hypothetical protein</fullName>
    </submittedName>
</protein>
<accession>A0A811ZNR7</accession>
<comment type="caution">
    <text evidence="1">The sequence shown here is derived from an EMBL/GenBank/DDBJ whole genome shotgun (WGS) entry which is preliminary data.</text>
</comment>
<name>A0A811ZNR7_NYCPR</name>
<proteinExistence type="predicted"/>
<evidence type="ECO:0000313" key="1">
    <source>
        <dbReference type="EMBL" id="CAD7690628.1"/>
    </source>
</evidence>
<reference evidence="1" key="1">
    <citation type="submission" date="2020-12" db="EMBL/GenBank/DDBJ databases">
        <authorList>
            <consortium name="Molecular Ecology Group"/>
        </authorList>
    </citation>
    <scope>NUCLEOTIDE SEQUENCE</scope>
    <source>
        <strain evidence="1">TBG_1078</strain>
    </source>
</reference>
<dbReference type="EMBL" id="CAJHUB010000771">
    <property type="protein sequence ID" value="CAD7690628.1"/>
    <property type="molecule type" value="Genomic_DNA"/>
</dbReference>
<keyword evidence="2" id="KW-1185">Reference proteome</keyword>
<dbReference type="AlphaFoldDB" id="A0A811ZNR7"/>
<dbReference type="Proteomes" id="UP000645828">
    <property type="component" value="Unassembled WGS sequence"/>
</dbReference>
<evidence type="ECO:0000313" key="2">
    <source>
        <dbReference type="Proteomes" id="UP000645828"/>
    </source>
</evidence>